<protein>
    <submittedName>
        <fullName evidence="1">Uncharacterized protein</fullName>
    </submittedName>
</protein>
<proteinExistence type="predicted"/>
<gene>
    <name evidence="1" type="ORF">METZ01_LOCUS92034</name>
</gene>
<name>A0A381VFS3_9ZZZZ</name>
<evidence type="ECO:0000313" key="1">
    <source>
        <dbReference type="EMBL" id="SVA39180.1"/>
    </source>
</evidence>
<sequence length="36" mass="4241">MKDLSVNFYQTDHFEHSVWHHQALASKSGKKIVQDK</sequence>
<organism evidence="1">
    <name type="scientific">marine metagenome</name>
    <dbReference type="NCBI Taxonomy" id="408172"/>
    <lineage>
        <taxon>unclassified sequences</taxon>
        <taxon>metagenomes</taxon>
        <taxon>ecological metagenomes</taxon>
    </lineage>
</organism>
<dbReference type="EMBL" id="UINC01008713">
    <property type="protein sequence ID" value="SVA39180.1"/>
    <property type="molecule type" value="Genomic_DNA"/>
</dbReference>
<accession>A0A381VFS3</accession>
<reference evidence="1" key="1">
    <citation type="submission" date="2018-05" db="EMBL/GenBank/DDBJ databases">
        <authorList>
            <person name="Lanie J.A."/>
            <person name="Ng W.-L."/>
            <person name="Kazmierczak K.M."/>
            <person name="Andrzejewski T.M."/>
            <person name="Davidsen T.M."/>
            <person name="Wayne K.J."/>
            <person name="Tettelin H."/>
            <person name="Glass J.I."/>
            <person name="Rusch D."/>
            <person name="Podicherti R."/>
            <person name="Tsui H.-C.T."/>
            <person name="Winkler M.E."/>
        </authorList>
    </citation>
    <scope>NUCLEOTIDE SEQUENCE</scope>
</reference>
<dbReference type="AlphaFoldDB" id="A0A381VFS3"/>